<evidence type="ECO:0000313" key="1">
    <source>
        <dbReference type="EMBL" id="MFC4129652.1"/>
    </source>
</evidence>
<accession>A0ABV8LFH0</accession>
<comment type="caution">
    <text evidence="1">The sequence shown here is derived from an EMBL/GenBank/DDBJ whole genome shotgun (WGS) entry which is preliminary data.</text>
</comment>
<gene>
    <name evidence="1" type="ORF">ACFOZ4_03440</name>
</gene>
<dbReference type="EMBL" id="JBHSAY010000003">
    <property type="protein sequence ID" value="MFC4129652.1"/>
    <property type="molecule type" value="Genomic_DNA"/>
</dbReference>
<dbReference type="Proteomes" id="UP001595816">
    <property type="component" value="Unassembled WGS sequence"/>
</dbReference>
<protein>
    <submittedName>
        <fullName evidence="1">Uncharacterized protein</fullName>
    </submittedName>
</protein>
<organism evidence="1 2">
    <name type="scientific">Hamadaea flava</name>
    <dbReference type="NCBI Taxonomy" id="1742688"/>
    <lineage>
        <taxon>Bacteria</taxon>
        <taxon>Bacillati</taxon>
        <taxon>Actinomycetota</taxon>
        <taxon>Actinomycetes</taxon>
        <taxon>Micromonosporales</taxon>
        <taxon>Micromonosporaceae</taxon>
        <taxon>Hamadaea</taxon>
    </lineage>
</organism>
<sequence>METVHGVLIALAERYSFADVAALVAQRADPELSTREIAQVQQLCVFGQRLLDLDAEDFGEDHVPADLRTRALACRMPQAPGEADRGALASLRPAYALLLEVIAARWERREMTGVVAAVHIVSEYAPLLVWEQVLGHAGDPARLPPDVRGEHSLWGEDTRECPQTKAEKSAAARSLKVAHEPPSGWRAYLDRLHSITSHAFGVCAAACPRPCSVLLRHNRAEIELLGNGCKLAATLTDSGLVRLRHAAPVGHGFGVPSRDEVLTAWERGRPALARHAPAVAEPDGYPLPGFTALISALAGTPIHPSTLLADTARELALALK</sequence>
<evidence type="ECO:0000313" key="2">
    <source>
        <dbReference type="Proteomes" id="UP001595816"/>
    </source>
</evidence>
<proteinExistence type="predicted"/>
<name>A0ABV8LFH0_9ACTN</name>
<keyword evidence="2" id="KW-1185">Reference proteome</keyword>
<dbReference type="RefSeq" id="WP_253759790.1">
    <property type="nucleotide sequence ID" value="NZ_JAMZDZ010000001.1"/>
</dbReference>
<reference evidence="2" key="1">
    <citation type="journal article" date="2019" name="Int. J. Syst. Evol. Microbiol.">
        <title>The Global Catalogue of Microorganisms (GCM) 10K type strain sequencing project: providing services to taxonomists for standard genome sequencing and annotation.</title>
        <authorList>
            <consortium name="The Broad Institute Genomics Platform"/>
            <consortium name="The Broad Institute Genome Sequencing Center for Infectious Disease"/>
            <person name="Wu L."/>
            <person name="Ma J."/>
        </authorList>
    </citation>
    <scope>NUCLEOTIDE SEQUENCE [LARGE SCALE GENOMIC DNA]</scope>
    <source>
        <strain evidence="2">CGMCC 4.7289</strain>
    </source>
</reference>